<dbReference type="InParanoid" id="A7RMG0"/>
<evidence type="ECO:0000313" key="2">
    <source>
        <dbReference type="EMBL" id="EDO47335.1"/>
    </source>
</evidence>
<name>A7RMG0_NEMVE</name>
<reference evidence="2 3" key="1">
    <citation type="journal article" date="2007" name="Science">
        <title>Sea anemone genome reveals ancestral eumetazoan gene repertoire and genomic organization.</title>
        <authorList>
            <person name="Putnam N.H."/>
            <person name="Srivastava M."/>
            <person name="Hellsten U."/>
            <person name="Dirks B."/>
            <person name="Chapman J."/>
            <person name="Salamov A."/>
            <person name="Terry A."/>
            <person name="Shapiro H."/>
            <person name="Lindquist E."/>
            <person name="Kapitonov V.V."/>
            <person name="Jurka J."/>
            <person name="Genikhovich G."/>
            <person name="Grigoriev I.V."/>
            <person name="Lucas S.M."/>
            <person name="Steele R.E."/>
            <person name="Finnerty J.R."/>
            <person name="Technau U."/>
            <person name="Martindale M.Q."/>
            <person name="Rokhsar D.S."/>
        </authorList>
    </citation>
    <scope>NUCLEOTIDE SEQUENCE [LARGE SCALE GENOMIC DNA]</scope>
    <source>
        <strain evidence="3">CH2 X CH6</strain>
    </source>
</reference>
<dbReference type="Proteomes" id="UP000001593">
    <property type="component" value="Unassembled WGS sequence"/>
</dbReference>
<dbReference type="STRING" id="45351.A7RMG0"/>
<feature type="non-terminal residue" evidence="2">
    <location>
        <position position="157"/>
    </location>
</feature>
<sequence length="157" mass="17403">PPPLPCGSPKALGFENKEIPDASLSASSSINRWHGPNEARLNLKAGVTGVGAWCARDITKDQHLEVDLGTSHVITHVATQGIKYPKFVKSYKLYYSQDGNSWKKHPVQYRGNIDTSTVTKNTVFPSFIARYVRINPTSWESSICLRAEIYGCPGKRI</sequence>
<dbReference type="SMART" id="SM00231">
    <property type="entry name" value="FA58C"/>
    <property type="match status" value="1"/>
</dbReference>
<accession>A7RMG0</accession>
<dbReference type="PANTHER" id="PTHR24543:SF325">
    <property type="entry name" value="F5_8 TYPE C DOMAIN-CONTAINING PROTEIN"/>
    <property type="match status" value="1"/>
</dbReference>
<dbReference type="AlphaFoldDB" id="A7RMG0"/>
<dbReference type="Pfam" id="PF00754">
    <property type="entry name" value="F5_F8_type_C"/>
    <property type="match status" value="1"/>
</dbReference>
<dbReference type="PROSITE" id="PS50022">
    <property type="entry name" value="FA58C_3"/>
    <property type="match status" value="1"/>
</dbReference>
<organism evidence="2 3">
    <name type="scientific">Nematostella vectensis</name>
    <name type="common">Starlet sea anemone</name>
    <dbReference type="NCBI Taxonomy" id="45351"/>
    <lineage>
        <taxon>Eukaryota</taxon>
        <taxon>Metazoa</taxon>
        <taxon>Cnidaria</taxon>
        <taxon>Anthozoa</taxon>
        <taxon>Hexacorallia</taxon>
        <taxon>Actiniaria</taxon>
        <taxon>Edwardsiidae</taxon>
        <taxon>Nematostella</taxon>
    </lineage>
</organism>
<dbReference type="PANTHER" id="PTHR24543">
    <property type="entry name" value="MULTICOPPER OXIDASE-RELATED"/>
    <property type="match status" value="1"/>
</dbReference>
<evidence type="ECO:0000259" key="1">
    <source>
        <dbReference type="PROSITE" id="PS50022"/>
    </source>
</evidence>
<evidence type="ECO:0000313" key="3">
    <source>
        <dbReference type="Proteomes" id="UP000001593"/>
    </source>
</evidence>
<gene>
    <name evidence="2" type="ORF">NEMVEDRAFT_v1g86962</name>
</gene>
<dbReference type="CDD" id="cd00057">
    <property type="entry name" value="FA58C"/>
    <property type="match status" value="1"/>
</dbReference>
<dbReference type="InterPro" id="IPR008979">
    <property type="entry name" value="Galactose-bd-like_sf"/>
</dbReference>
<dbReference type="OMA" id="WESSICL"/>
<feature type="domain" description="F5/8 type C" evidence="1">
    <location>
        <begin position="6"/>
        <end position="152"/>
    </location>
</feature>
<dbReference type="PROSITE" id="PS01286">
    <property type="entry name" value="FA58C_2"/>
    <property type="match status" value="1"/>
</dbReference>
<dbReference type="EMBL" id="DS469520">
    <property type="protein sequence ID" value="EDO47335.1"/>
    <property type="molecule type" value="Genomic_DNA"/>
</dbReference>
<dbReference type="SUPFAM" id="SSF49785">
    <property type="entry name" value="Galactose-binding domain-like"/>
    <property type="match status" value="1"/>
</dbReference>
<dbReference type="FunFam" id="2.60.120.260:FF:000016">
    <property type="entry name" value="Contactin-associated protein-like 4 isoform 1"/>
    <property type="match status" value="1"/>
</dbReference>
<dbReference type="InterPro" id="IPR000421">
    <property type="entry name" value="FA58C"/>
</dbReference>
<proteinExistence type="predicted"/>
<dbReference type="Gene3D" id="2.60.120.260">
    <property type="entry name" value="Galactose-binding domain-like"/>
    <property type="match status" value="1"/>
</dbReference>
<dbReference type="PhylomeDB" id="A7RMG0"/>
<protein>
    <recommendedName>
        <fullName evidence="1">F5/8 type C domain-containing protein</fullName>
    </recommendedName>
</protein>
<keyword evidence="3" id="KW-1185">Reference proteome</keyword>
<dbReference type="HOGENOM" id="CLU_030066_1_2_1"/>